<name>A0A067C9K1_SAPPC</name>
<dbReference type="KEGG" id="spar:SPRG_07043"/>
<organism evidence="1 2">
    <name type="scientific">Saprolegnia parasitica (strain CBS 223.65)</name>
    <dbReference type="NCBI Taxonomy" id="695850"/>
    <lineage>
        <taxon>Eukaryota</taxon>
        <taxon>Sar</taxon>
        <taxon>Stramenopiles</taxon>
        <taxon>Oomycota</taxon>
        <taxon>Saprolegniomycetes</taxon>
        <taxon>Saprolegniales</taxon>
        <taxon>Saprolegniaceae</taxon>
        <taxon>Saprolegnia</taxon>
    </lineage>
</organism>
<dbReference type="VEuPathDB" id="FungiDB:SPRG_07043"/>
<evidence type="ECO:0000313" key="1">
    <source>
        <dbReference type="EMBL" id="KDO27454.1"/>
    </source>
</evidence>
<reference evidence="1 2" key="1">
    <citation type="journal article" date="2013" name="PLoS Genet.">
        <title>Distinctive expansion of potential virulence genes in the genome of the oomycete fish pathogen Saprolegnia parasitica.</title>
        <authorList>
            <person name="Jiang R.H."/>
            <person name="de Bruijn I."/>
            <person name="Haas B.J."/>
            <person name="Belmonte R."/>
            <person name="Lobach L."/>
            <person name="Christie J."/>
            <person name="van den Ackerveken G."/>
            <person name="Bottin A."/>
            <person name="Bulone V."/>
            <person name="Diaz-Moreno S.M."/>
            <person name="Dumas B."/>
            <person name="Fan L."/>
            <person name="Gaulin E."/>
            <person name="Govers F."/>
            <person name="Grenville-Briggs L.J."/>
            <person name="Horner N.R."/>
            <person name="Levin J.Z."/>
            <person name="Mammella M."/>
            <person name="Meijer H.J."/>
            <person name="Morris P."/>
            <person name="Nusbaum C."/>
            <person name="Oome S."/>
            <person name="Phillips A.J."/>
            <person name="van Rooyen D."/>
            <person name="Rzeszutek E."/>
            <person name="Saraiva M."/>
            <person name="Secombes C.J."/>
            <person name="Seidl M.F."/>
            <person name="Snel B."/>
            <person name="Stassen J.H."/>
            <person name="Sykes S."/>
            <person name="Tripathy S."/>
            <person name="van den Berg H."/>
            <person name="Vega-Arreguin J.C."/>
            <person name="Wawra S."/>
            <person name="Young S.K."/>
            <person name="Zeng Q."/>
            <person name="Dieguez-Uribeondo J."/>
            <person name="Russ C."/>
            <person name="Tyler B.M."/>
            <person name="van West P."/>
        </authorList>
    </citation>
    <scope>NUCLEOTIDE SEQUENCE [LARGE SCALE GENOMIC DNA]</scope>
    <source>
        <strain evidence="1 2">CBS 223.65</strain>
    </source>
</reference>
<accession>A0A067C9K1</accession>
<dbReference type="RefSeq" id="XP_012201892.1">
    <property type="nucleotide sequence ID" value="XM_012346502.1"/>
</dbReference>
<dbReference type="GeneID" id="24129351"/>
<proteinExistence type="predicted"/>
<dbReference type="AlphaFoldDB" id="A0A067C9K1"/>
<dbReference type="Proteomes" id="UP000030745">
    <property type="component" value="Unassembled WGS sequence"/>
</dbReference>
<dbReference type="EMBL" id="KK583217">
    <property type="protein sequence ID" value="KDO27454.1"/>
    <property type="molecule type" value="Genomic_DNA"/>
</dbReference>
<keyword evidence="2" id="KW-1185">Reference proteome</keyword>
<protein>
    <submittedName>
        <fullName evidence="1">Uncharacterized protein</fullName>
    </submittedName>
</protein>
<dbReference type="STRING" id="695850.A0A067C9K1"/>
<gene>
    <name evidence="1" type="ORF">SPRG_07043</name>
</gene>
<evidence type="ECO:0000313" key="2">
    <source>
        <dbReference type="Proteomes" id="UP000030745"/>
    </source>
</evidence>
<sequence length="216" mass="24196">MKDDVRRLLCVDHLPLLTHQLAAPSSRAHVAIPAATREDNTLPTNGLLHGPYRKHTLDQRSRGKLELEACYVGTELHTSMPNKGALVGNVYDEIPDESDELVYDALEKAYNAAFTMSSTEKLERERKIHVCMNDTSFVHAKPAAPSHATSPFDTIDTWRDALLEGRKRAIFAVTKRHALRDIDAYKVRASFSWPRSKRNATSTIPFQSSCFAHPSS</sequence>